<dbReference type="Pfam" id="PF14525">
    <property type="entry name" value="AraC_binding_2"/>
    <property type="match status" value="1"/>
</dbReference>
<dbReference type="InterPro" id="IPR035418">
    <property type="entry name" value="AraC-bd_2"/>
</dbReference>
<protein>
    <submittedName>
        <fullName evidence="6">Transcriptional regulator</fullName>
    </submittedName>
</protein>
<accession>A0A918DNG8</accession>
<keyword evidence="1" id="KW-0805">Transcription regulation</keyword>
<dbReference type="InterPro" id="IPR018062">
    <property type="entry name" value="HTH_AraC-typ_CS"/>
</dbReference>
<dbReference type="PANTHER" id="PTHR46796:SF12">
    <property type="entry name" value="HTH-TYPE DNA-BINDING TRANSCRIPTIONAL ACTIVATOR EUTR"/>
    <property type="match status" value="1"/>
</dbReference>
<evidence type="ECO:0000313" key="7">
    <source>
        <dbReference type="Proteomes" id="UP000646523"/>
    </source>
</evidence>
<keyword evidence="2" id="KW-0238">DNA-binding</keyword>
<evidence type="ECO:0000256" key="2">
    <source>
        <dbReference type="ARBA" id="ARBA00023125"/>
    </source>
</evidence>
<dbReference type="GO" id="GO:0043565">
    <property type="term" value="F:sequence-specific DNA binding"/>
    <property type="evidence" value="ECO:0007669"/>
    <property type="project" value="InterPro"/>
</dbReference>
<dbReference type="InterPro" id="IPR050204">
    <property type="entry name" value="AraC_XylS_family_regulators"/>
</dbReference>
<comment type="caution">
    <text evidence="6">The sequence shown here is derived from an EMBL/GenBank/DDBJ whole genome shotgun (WGS) entry which is preliminary data.</text>
</comment>
<proteinExistence type="predicted"/>
<dbReference type="EMBL" id="BMNH01000021">
    <property type="protein sequence ID" value="GGO76897.1"/>
    <property type="molecule type" value="Genomic_DNA"/>
</dbReference>
<dbReference type="PANTHER" id="PTHR46796">
    <property type="entry name" value="HTH-TYPE TRANSCRIPTIONAL ACTIVATOR RHAS-RELATED"/>
    <property type="match status" value="1"/>
</dbReference>
<dbReference type="SMART" id="SM00342">
    <property type="entry name" value="HTH_ARAC"/>
    <property type="match status" value="1"/>
</dbReference>
<dbReference type="Pfam" id="PF12833">
    <property type="entry name" value="HTH_18"/>
    <property type="match status" value="1"/>
</dbReference>
<reference evidence="6" key="1">
    <citation type="journal article" date="2014" name="Int. J. Syst. Evol. Microbiol.">
        <title>Complete genome sequence of Corynebacterium casei LMG S-19264T (=DSM 44701T), isolated from a smear-ripened cheese.</title>
        <authorList>
            <consortium name="US DOE Joint Genome Institute (JGI-PGF)"/>
            <person name="Walter F."/>
            <person name="Albersmeier A."/>
            <person name="Kalinowski J."/>
            <person name="Ruckert C."/>
        </authorList>
    </citation>
    <scope>NUCLEOTIDE SEQUENCE</scope>
    <source>
        <strain evidence="6">CGMCC 4.7368</strain>
    </source>
</reference>
<evidence type="ECO:0000259" key="5">
    <source>
        <dbReference type="PROSITE" id="PS01124"/>
    </source>
</evidence>
<dbReference type="AlphaFoldDB" id="A0A918DNG8"/>
<dbReference type="GO" id="GO:0003700">
    <property type="term" value="F:DNA-binding transcription factor activity"/>
    <property type="evidence" value="ECO:0007669"/>
    <property type="project" value="InterPro"/>
</dbReference>
<dbReference type="PROSITE" id="PS00041">
    <property type="entry name" value="HTH_ARAC_FAMILY_1"/>
    <property type="match status" value="1"/>
</dbReference>
<dbReference type="RefSeq" id="WP_189127111.1">
    <property type="nucleotide sequence ID" value="NZ_BMNH01000021.1"/>
</dbReference>
<reference evidence="6" key="2">
    <citation type="submission" date="2020-09" db="EMBL/GenBank/DDBJ databases">
        <authorList>
            <person name="Sun Q."/>
            <person name="Zhou Y."/>
        </authorList>
    </citation>
    <scope>NUCLEOTIDE SEQUENCE</scope>
    <source>
        <strain evidence="6">CGMCC 4.7368</strain>
    </source>
</reference>
<dbReference type="Gene3D" id="1.10.10.60">
    <property type="entry name" value="Homeodomain-like"/>
    <property type="match status" value="1"/>
</dbReference>
<dbReference type="InterPro" id="IPR018060">
    <property type="entry name" value="HTH_AraC"/>
</dbReference>
<name>A0A918DNG8_9ACTN</name>
<gene>
    <name evidence="6" type="ORF">GCM10012289_55280</name>
</gene>
<evidence type="ECO:0000256" key="4">
    <source>
        <dbReference type="SAM" id="MobiDB-lite"/>
    </source>
</evidence>
<evidence type="ECO:0000256" key="3">
    <source>
        <dbReference type="ARBA" id="ARBA00023163"/>
    </source>
</evidence>
<dbReference type="SUPFAM" id="SSF46689">
    <property type="entry name" value="Homeodomain-like"/>
    <property type="match status" value="1"/>
</dbReference>
<sequence length="347" mass="37962">MGHRVLLDNTPLFASSDPDEVREEVGRVFCAHRLDLTGDPALLAARFNSAQLGSVRVSYLDYGTDVRIEPGELESFFLVQVPLAGHSLIRCGGQEIVSTPSLASLPSPTEHLDMRWAAQCPQLIVKFDRETVEQTLEQMLGERLDRPLVFDLGVDMTSGWARSWRAMADLVVHAAEDGGGLAAQSLALAHLENALLSSLLTMQPSNYWPKLAAPRRPAVPKVVRRAMGFIEEHAHLPINTADVAGAVAVSTRSLQEGFRTHLGLTPMAHLRDVRLARVHEDLLAADPARVTVTAVAARWGFPHQGRFAAAYRERYGQAPSATLRNSASTGRNPRSADGWRTAAKRTF</sequence>
<keyword evidence="7" id="KW-1185">Reference proteome</keyword>
<dbReference type="PROSITE" id="PS01124">
    <property type="entry name" value="HTH_ARAC_FAMILY_2"/>
    <property type="match status" value="1"/>
</dbReference>
<keyword evidence="3" id="KW-0804">Transcription</keyword>
<evidence type="ECO:0000256" key="1">
    <source>
        <dbReference type="ARBA" id="ARBA00023015"/>
    </source>
</evidence>
<feature type="region of interest" description="Disordered" evidence="4">
    <location>
        <begin position="320"/>
        <end position="347"/>
    </location>
</feature>
<dbReference type="InterPro" id="IPR009057">
    <property type="entry name" value="Homeodomain-like_sf"/>
</dbReference>
<organism evidence="6 7">
    <name type="scientific">Nonomuraea cavernae</name>
    <dbReference type="NCBI Taxonomy" id="2045107"/>
    <lineage>
        <taxon>Bacteria</taxon>
        <taxon>Bacillati</taxon>
        <taxon>Actinomycetota</taxon>
        <taxon>Actinomycetes</taxon>
        <taxon>Streptosporangiales</taxon>
        <taxon>Streptosporangiaceae</taxon>
        <taxon>Nonomuraea</taxon>
    </lineage>
</organism>
<dbReference type="Proteomes" id="UP000646523">
    <property type="component" value="Unassembled WGS sequence"/>
</dbReference>
<feature type="domain" description="HTH araC/xylS-type" evidence="5">
    <location>
        <begin position="224"/>
        <end position="325"/>
    </location>
</feature>
<evidence type="ECO:0000313" key="6">
    <source>
        <dbReference type="EMBL" id="GGO76897.1"/>
    </source>
</evidence>
<feature type="compositionally biased region" description="Polar residues" evidence="4">
    <location>
        <begin position="320"/>
        <end position="332"/>
    </location>
</feature>